<reference evidence="11" key="1">
    <citation type="submission" date="2015-08" db="EMBL/GenBank/DDBJ databases">
        <title>Complete DNA Sequence of Pseudomonas syringae pv. actinidiae, the Causal Agent of Kiwifruit Canker Disease.</title>
        <authorList>
            <person name="Rikkerink E.H.A."/>
            <person name="Fineran P.C."/>
        </authorList>
    </citation>
    <scope>NUCLEOTIDE SEQUENCE</scope>
    <source>
        <strain evidence="11">SkMP5</strain>
    </source>
</reference>
<keyword evidence="11" id="KW-0282">Flagellum</keyword>
<feature type="domain" description="Anti-sigma-28 factor FlgM C-terminal" evidence="10">
    <location>
        <begin position="40"/>
        <end position="93"/>
    </location>
</feature>
<gene>
    <name evidence="11" type="ORF">MBSD_n0525</name>
</gene>
<keyword evidence="5" id="KW-0805">Transcription regulation</keyword>
<evidence type="ECO:0000256" key="4">
    <source>
        <dbReference type="ARBA" id="ARBA00022795"/>
    </source>
</evidence>
<dbReference type="InterPro" id="IPR007412">
    <property type="entry name" value="FlgM"/>
</dbReference>
<keyword evidence="4" id="KW-1005">Bacterial flagellum biogenesis</keyword>
<evidence type="ECO:0000256" key="8">
    <source>
        <dbReference type="ARBA" id="ARBA00030117"/>
    </source>
</evidence>
<sequence length="103" mass="10631">MDNKIAPRLPLQPQPRDNRPGGGAGSAAATGADAARSGADSVQLTDSARALQRTEQARADGAPVDAARVERLRRAVADGNYQVDATRIAGKLLALEQQVGGKS</sequence>
<evidence type="ECO:0000256" key="1">
    <source>
        <dbReference type="ARBA" id="ARBA00005322"/>
    </source>
</evidence>
<keyword evidence="11" id="KW-0966">Cell projection</keyword>
<keyword evidence="12" id="KW-1185">Reference proteome</keyword>
<dbReference type="NCBIfam" id="TIGR03824">
    <property type="entry name" value="FlgM_jcvi"/>
    <property type="match status" value="1"/>
</dbReference>
<dbReference type="GO" id="GO:0044781">
    <property type="term" value="P:bacterial-type flagellum organization"/>
    <property type="evidence" value="ECO:0007669"/>
    <property type="project" value="UniProtKB-KW"/>
</dbReference>
<organism evidence="11">
    <name type="scientific">Mizugakiibacter sediminis</name>
    <dbReference type="NCBI Taxonomy" id="1475481"/>
    <lineage>
        <taxon>Bacteria</taxon>
        <taxon>Pseudomonadati</taxon>
        <taxon>Pseudomonadota</taxon>
        <taxon>Gammaproteobacteria</taxon>
        <taxon>Lysobacterales</taxon>
        <taxon>Rhodanobacteraceae</taxon>
        <taxon>Mizugakiibacter</taxon>
    </lineage>
</organism>
<dbReference type="InterPro" id="IPR031316">
    <property type="entry name" value="FlgM_C"/>
</dbReference>
<dbReference type="InterPro" id="IPR035890">
    <property type="entry name" value="Anti-sigma-28_factor_FlgM_sf"/>
</dbReference>
<keyword evidence="6" id="KW-0804">Transcription</keyword>
<dbReference type="SUPFAM" id="SSF101498">
    <property type="entry name" value="Anti-sigma factor FlgM"/>
    <property type="match status" value="1"/>
</dbReference>
<evidence type="ECO:0000256" key="6">
    <source>
        <dbReference type="ARBA" id="ARBA00023163"/>
    </source>
</evidence>
<dbReference type="Proteomes" id="UP000253740">
    <property type="component" value="Unassembled WGS sequence"/>
</dbReference>
<dbReference type="EMBL" id="DF970155">
    <property type="protein sequence ID" value="GAP65236.1"/>
    <property type="molecule type" value="Genomic_DNA"/>
</dbReference>
<evidence type="ECO:0000256" key="9">
    <source>
        <dbReference type="SAM" id="MobiDB-lite"/>
    </source>
</evidence>
<dbReference type="GO" id="GO:0045892">
    <property type="term" value="P:negative regulation of DNA-templated transcription"/>
    <property type="evidence" value="ECO:0007669"/>
    <property type="project" value="InterPro"/>
</dbReference>
<dbReference type="RefSeq" id="WP_062534831.1">
    <property type="nucleotide sequence ID" value="NZ_DF970155.1"/>
</dbReference>
<accession>A0A0K8QKP4</accession>
<protein>
    <recommendedName>
        <fullName evidence="2">Negative regulator of flagellin synthesis</fullName>
    </recommendedName>
    <alternativeName>
        <fullName evidence="8">Anti-sigma-28 factor</fullName>
    </alternativeName>
</protein>
<evidence type="ECO:0000313" key="11">
    <source>
        <dbReference type="EMBL" id="GAP65236.1"/>
    </source>
</evidence>
<comment type="similarity">
    <text evidence="1">Belongs to the FlgM family.</text>
</comment>
<feature type="compositionally biased region" description="Low complexity" evidence="9">
    <location>
        <begin position="26"/>
        <end position="41"/>
    </location>
</feature>
<feature type="region of interest" description="Disordered" evidence="9">
    <location>
        <begin position="1"/>
        <end position="45"/>
    </location>
</feature>
<dbReference type="Pfam" id="PF04316">
    <property type="entry name" value="FlgM"/>
    <property type="match status" value="1"/>
</dbReference>
<keyword evidence="3" id="KW-0678">Repressor</keyword>
<comment type="function">
    <text evidence="7">Responsible for the coupling of flagellin expression to flagellar assembly by preventing expression of the flagellin genes when a component of the middle class of proteins is defective. It negatively regulates flagellar genes by inhibiting the activity of FliA by directly binding to FliA.</text>
</comment>
<dbReference type="AlphaFoldDB" id="A0A0K8QKP4"/>
<dbReference type="STRING" id="1475481.GCA_000953855_00534"/>
<evidence type="ECO:0000256" key="7">
    <source>
        <dbReference type="ARBA" id="ARBA00024739"/>
    </source>
</evidence>
<evidence type="ECO:0000259" key="10">
    <source>
        <dbReference type="Pfam" id="PF04316"/>
    </source>
</evidence>
<proteinExistence type="inferred from homology"/>
<evidence type="ECO:0000256" key="3">
    <source>
        <dbReference type="ARBA" id="ARBA00022491"/>
    </source>
</evidence>
<keyword evidence="11" id="KW-0969">Cilium</keyword>
<evidence type="ECO:0000313" key="12">
    <source>
        <dbReference type="Proteomes" id="UP000253740"/>
    </source>
</evidence>
<evidence type="ECO:0000256" key="5">
    <source>
        <dbReference type="ARBA" id="ARBA00023015"/>
    </source>
</evidence>
<name>A0A0K8QKP4_9GAMM</name>
<evidence type="ECO:0000256" key="2">
    <source>
        <dbReference type="ARBA" id="ARBA00017823"/>
    </source>
</evidence>